<name>A0A8H2WMG1_9AGAM</name>
<dbReference type="EMBL" id="CAJMWW010000002">
    <property type="protein sequence ID" value="CAE6394631.1"/>
    <property type="molecule type" value="Genomic_DNA"/>
</dbReference>
<dbReference type="Proteomes" id="UP000663841">
    <property type="component" value="Unassembled WGS sequence"/>
</dbReference>
<organism evidence="2 3">
    <name type="scientific">Rhizoctonia solani</name>
    <dbReference type="NCBI Taxonomy" id="456999"/>
    <lineage>
        <taxon>Eukaryota</taxon>
        <taxon>Fungi</taxon>
        <taxon>Dikarya</taxon>
        <taxon>Basidiomycota</taxon>
        <taxon>Agaricomycotina</taxon>
        <taxon>Agaricomycetes</taxon>
        <taxon>Cantharellales</taxon>
        <taxon>Ceratobasidiaceae</taxon>
        <taxon>Rhizoctonia</taxon>
    </lineage>
</organism>
<dbReference type="AlphaFoldDB" id="A0A8H2WMG1"/>
<gene>
    <name evidence="2" type="ORF">RDB_LOCUS839</name>
</gene>
<accession>A0A8H2WMG1</accession>
<proteinExistence type="predicted"/>
<feature type="region of interest" description="Disordered" evidence="1">
    <location>
        <begin position="1"/>
        <end position="26"/>
    </location>
</feature>
<reference evidence="2" key="1">
    <citation type="submission" date="2021-01" db="EMBL/GenBank/DDBJ databases">
        <authorList>
            <person name="Kaushik A."/>
        </authorList>
    </citation>
    <scope>NUCLEOTIDE SEQUENCE</scope>
    <source>
        <strain evidence="2">AG3-T5</strain>
    </source>
</reference>
<evidence type="ECO:0000313" key="3">
    <source>
        <dbReference type="Proteomes" id="UP000663841"/>
    </source>
</evidence>
<evidence type="ECO:0000313" key="2">
    <source>
        <dbReference type="EMBL" id="CAE6394631.1"/>
    </source>
</evidence>
<protein>
    <submittedName>
        <fullName evidence="2">Uncharacterized protein</fullName>
    </submittedName>
</protein>
<sequence length="290" mass="33420">MDPPERFYAPSVSPLPAHSELAGETSNPVPDPSLLHILASRSNVAQMISPHSRVPRLVPFTINSRAGQHSARLFTKRRTPINLRREVALPYNMGLEPKEPWPYQQAIFSLLGSRIYARPTNSNPYHSLGILLLPTQLGVPLPDKLREVAPYRQLLIKWYTPVHTEERPSELVDELSEDVEPPLWQYGIYRPPNLGKHSPEERLRVRDREVRLVQKLQERRKRKNAKAGIEMNPDPPAWLVVWMEMMKHGCILGGKDKPEDWEVRSIARWKGTEKENEVRAVKQVKWADEV</sequence>
<evidence type="ECO:0000256" key="1">
    <source>
        <dbReference type="SAM" id="MobiDB-lite"/>
    </source>
</evidence>
<comment type="caution">
    <text evidence="2">The sequence shown here is derived from an EMBL/GenBank/DDBJ whole genome shotgun (WGS) entry which is preliminary data.</text>
</comment>